<protein>
    <recommendedName>
        <fullName evidence="6">Transcription factor domain-containing protein</fullName>
    </recommendedName>
</protein>
<proteinExistence type="predicted"/>
<organism evidence="4 5">
    <name type="scientific">Sphaerobolus stellatus (strain SS14)</name>
    <dbReference type="NCBI Taxonomy" id="990650"/>
    <lineage>
        <taxon>Eukaryota</taxon>
        <taxon>Fungi</taxon>
        <taxon>Dikarya</taxon>
        <taxon>Basidiomycota</taxon>
        <taxon>Agaricomycotina</taxon>
        <taxon>Agaricomycetes</taxon>
        <taxon>Phallomycetidae</taxon>
        <taxon>Geastrales</taxon>
        <taxon>Sphaerobolaceae</taxon>
        <taxon>Sphaerobolus</taxon>
    </lineage>
</organism>
<evidence type="ECO:0000313" key="5">
    <source>
        <dbReference type="Proteomes" id="UP000054279"/>
    </source>
</evidence>
<gene>
    <name evidence="4" type="ORF">M422DRAFT_261825</name>
</gene>
<feature type="region of interest" description="Disordered" evidence="3">
    <location>
        <begin position="626"/>
        <end position="646"/>
    </location>
</feature>
<dbReference type="InterPro" id="IPR050613">
    <property type="entry name" value="Sec_Metabolite_Reg"/>
</dbReference>
<accession>A0A0C9ULZ5</accession>
<evidence type="ECO:0008006" key="6">
    <source>
        <dbReference type="Google" id="ProtNLM"/>
    </source>
</evidence>
<dbReference type="AlphaFoldDB" id="A0A0C9ULZ5"/>
<evidence type="ECO:0000256" key="3">
    <source>
        <dbReference type="SAM" id="MobiDB-lite"/>
    </source>
</evidence>
<evidence type="ECO:0000256" key="2">
    <source>
        <dbReference type="ARBA" id="ARBA00023242"/>
    </source>
</evidence>
<dbReference type="CDD" id="cd12148">
    <property type="entry name" value="fungal_TF_MHR"/>
    <property type="match status" value="1"/>
</dbReference>
<sequence>MDSQPESSSGAGFKSKDKIISCAECRRLKLCVWNLGMRLDAQFDPLTIGNATESFLVHPGTRIRSSLSRNVFNQSSTVKFGASFTELMSRIRELELALAEVHGTQSDVPHHLLTPETKEGEGEDEVDDLSQIVGTLKIDQASGCAKSFGQTAGMESLYLLDNDEDEIYDTHARWCQLGDALSSFIPKGIMQPMSSETLLDLLVSNLPSAERAWNLCETYYTCVAWLFAFMPQTKFQNQIYNPIYCTIPPSLQNIDYTNVAVLYMVLALGSVVEIPVTQDGDGEITPLPNNEVEGICYHRLARRALAAGQSIRDGPTVTSISCLLLMVYYHQLMDGPTTLQSNWSVLSCAFSQAINIGLPLEYGRPPLITADFYDCDIGPAPENSANHYYNRRRIVTSTLLVEVRDLVSKVQQKYSEVLLLDRKLRDKAVAIFGGSLGSRNFSPDIYDGLTTAERLQTWWMLISKELLCLYLHRRYFVKVCIGPSEELTTNRYSPSFFAAFRSAQAVIALILSIKKVEPVVFCRFGIFSSHLLASAIFVGSVVILHPQSMISPEAMKSLEEALMVANEFAMRTRDCSSSRPIKTLKKIQKIHSKAVYSLQNPEDAPNEGENTRQSNELSALGGLSRTLQNKNDQNTGMSTSPFVPSRGVDLNTPLLDDFLSSSQNHGTFPHNDATDGYDILRHDGFTPSREQFGTIWNVPQQEQAFSLPAHEWQSLDMENGLSTDQFIDTGLAAEPPNILALGNDFNWQGFIDGLGL</sequence>
<comment type="subcellular location">
    <subcellularLocation>
        <location evidence="1">Nucleus</location>
    </subcellularLocation>
</comment>
<dbReference type="PANTHER" id="PTHR31001">
    <property type="entry name" value="UNCHARACTERIZED TRANSCRIPTIONAL REGULATORY PROTEIN"/>
    <property type="match status" value="1"/>
</dbReference>
<dbReference type="OrthoDB" id="424974at2759"/>
<dbReference type="EMBL" id="KN837184">
    <property type="protein sequence ID" value="KIJ35869.1"/>
    <property type="molecule type" value="Genomic_DNA"/>
</dbReference>
<reference evidence="4 5" key="1">
    <citation type="submission" date="2014-06" db="EMBL/GenBank/DDBJ databases">
        <title>Evolutionary Origins and Diversification of the Mycorrhizal Mutualists.</title>
        <authorList>
            <consortium name="DOE Joint Genome Institute"/>
            <consortium name="Mycorrhizal Genomics Consortium"/>
            <person name="Kohler A."/>
            <person name="Kuo A."/>
            <person name="Nagy L.G."/>
            <person name="Floudas D."/>
            <person name="Copeland A."/>
            <person name="Barry K.W."/>
            <person name="Cichocki N."/>
            <person name="Veneault-Fourrey C."/>
            <person name="LaButti K."/>
            <person name="Lindquist E.A."/>
            <person name="Lipzen A."/>
            <person name="Lundell T."/>
            <person name="Morin E."/>
            <person name="Murat C."/>
            <person name="Riley R."/>
            <person name="Ohm R."/>
            <person name="Sun H."/>
            <person name="Tunlid A."/>
            <person name="Henrissat B."/>
            <person name="Grigoriev I.V."/>
            <person name="Hibbett D.S."/>
            <person name="Martin F."/>
        </authorList>
    </citation>
    <scope>NUCLEOTIDE SEQUENCE [LARGE SCALE GENOMIC DNA]</scope>
    <source>
        <strain evidence="4 5">SS14</strain>
    </source>
</reference>
<name>A0A0C9ULZ5_SPHS4</name>
<dbReference type="PANTHER" id="PTHR31001:SF56">
    <property type="entry name" value="ZN(2)-C6 FUNGAL-TYPE DOMAIN-CONTAINING PROTEIN"/>
    <property type="match status" value="1"/>
</dbReference>
<dbReference type="GO" id="GO:0005634">
    <property type="term" value="C:nucleus"/>
    <property type="evidence" value="ECO:0007669"/>
    <property type="project" value="UniProtKB-SubCell"/>
</dbReference>
<keyword evidence="5" id="KW-1185">Reference proteome</keyword>
<dbReference type="HOGENOM" id="CLU_007340_4_1_1"/>
<keyword evidence="2" id="KW-0539">Nucleus</keyword>
<evidence type="ECO:0000313" key="4">
    <source>
        <dbReference type="EMBL" id="KIJ35869.1"/>
    </source>
</evidence>
<feature type="compositionally biased region" description="Polar residues" evidence="3">
    <location>
        <begin position="626"/>
        <end position="642"/>
    </location>
</feature>
<dbReference type="Proteomes" id="UP000054279">
    <property type="component" value="Unassembled WGS sequence"/>
</dbReference>
<evidence type="ECO:0000256" key="1">
    <source>
        <dbReference type="ARBA" id="ARBA00004123"/>
    </source>
</evidence>
<feature type="region of interest" description="Disordered" evidence="3">
    <location>
        <begin position="596"/>
        <end position="615"/>
    </location>
</feature>